<sequence>MGNTHTKEARGGSRAGPRVDPGGSSSGAGYHGDLPDRSRRSSRPELGINLPFGSSSNPRQADAPFEHRETKQEKEARRLERERVARVKERERSMKEEHIDGGYLVTMGVYPASEDFNKPVVRQLQIERKLAPFWRGLGDFNESWAEHQIIAAARGLEIPPADEVPEHLMPQPKPAESPGASTPNLTVPLGPRTLSASSENPISGLLGSTLPSPTSPSYPRTSSPFKPHKKSLAAALNLSRNGSHTDIISPREINLPHDPSVNGQPLEVFLYKEGIECPLCYMYYPPYLNRTRCCCQIICSECFVQIKRPDPHFPEHHGDDEGSQAPPNPEEREGELVMEPAKCPYCTQSEFGVTYEPPPFRRGLTYGFNISAMGAMSTAMSSSSSLNSSLSPTSATPLSNANRRRTQSVSADAPGVITTDRIRPDWSTKLAAARAQQRRRAAAADALHHAAFVMGNQESRNIFGRSSRFSRRPGNQRGNESPSNSNAQANDGGSDAPSAPEPGPRTSSGRTGPGRERIDAAHLENLMMAEAIRLSLADEEERRKKAEKEARKDAKKREKEERKASKKKGDIYGGGSGSGASASSLSLRLGRRRGNSGASNLRMESSEVASTSASAAQGNNESAVPTSGSGLNPPSVSHDKGKAIDRSEAEESQLGATGISSLPIPVPSQPPRGASHLRQMSNASSVSSSGVDTMPGSYTSKGVGADAEDPRSSGLSLAARSEDGDHSNSEPMFNFRSLAEMVGVPIDGEAQSPDDQDISPGGKPAEAEEGHGEHIEHATGPVPPKEGEKNLPKLETHESTQVSEERMEDSVSPPQLMITPETPAPTNDDTEESKQLGHIGMAERTREVTQ</sequence>
<reference evidence="1 2" key="1">
    <citation type="journal article" date="2022" name="New Phytol.">
        <title>Ecological generalism drives hyperdiversity of secondary metabolite gene clusters in xylarialean endophytes.</title>
        <authorList>
            <person name="Franco M.E.E."/>
            <person name="Wisecaver J.H."/>
            <person name="Arnold A.E."/>
            <person name="Ju Y.M."/>
            <person name="Slot J.C."/>
            <person name="Ahrendt S."/>
            <person name="Moore L.P."/>
            <person name="Eastman K.E."/>
            <person name="Scott K."/>
            <person name="Konkel Z."/>
            <person name="Mondo S.J."/>
            <person name="Kuo A."/>
            <person name="Hayes R.D."/>
            <person name="Haridas S."/>
            <person name="Andreopoulos B."/>
            <person name="Riley R."/>
            <person name="LaButti K."/>
            <person name="Pangilinan J."/>
            <person name="Lipzen A."/>
            <person name="Amirebrahimi M."/>
            <person name="Yan J."/>
            <person name="Adam C."/>
            <person name="Keymanesh K."/>
            <person name="Ng V."/>
            <person name="Louie K."/>
            <person name="Northen T."/>
            <person name="Drula E."/>
            <person name="Henrissat B."/>
            <person name="Hsieh H.M."/>
            <person name="Youens-Clark K."/>
            <person name="Lutzoni F."/>
            <person name="Miadlikowska J."/>
            <person name="Eastwood D.C."/>
            <person name="Hamelin R.C."/>
            <person name="Grigoriev I.V."/>
            <person name="U'Ren J.M."/>
        </authorList>
    </citation>
    <scope>NUCLEOTIDE SEQUENCE [LARGE SCALE GENOMIC DNA]</scope>
    <source>
        <strain evidence="1 2">ER1909</strain>
    </source>
</reference>
<protein>
    <submittedName>
        <fullName evidence="1">Uncharacterized protein</fullName>
    </submittedName>
</protein>
<name>A0ACC0CQW8_9PEZI</name>
<proteinExistence type="predicted"/>
<accession>A0ACC0CQW8</accession>
<dbReference type="Proteomes" id="UP001497680">
    <property type="component" value="Unassembled WGS sequence"/>
</dbReference>
<evidence type="ECO:0000313" key="1">
    <source>
        <dbReference type="EMBL" id="KAI6082761.1"/>
    </source>
</evidence>
<keyword evidence="2" id="KW-1185">Reference proteome</keyword>
<dbReference type="EMBL" id="MU394364">
    <property type="protein sequence ID" value="KAI6082761.1"/>
    <property type="molecule type" value="Genomic_DNA"/>
</dbReference>
<evidence type="ECO:0000313" key="2">
    <source>
        <dbReference type="Proteomes" id="UP001497680"/>
    </source>
</evidence>
<gene>
    <name evidence="1" type="ORF">F4821DRAFT_206079</name>
</gene>
<comment type="caution">
    <text evidence="1">The sequence shown here is derived from an EMBL/GenBank/DDBJ whole genome shotgun (WGS) entry which is preliminary data.</text>
</comment>
<organism evidence="1 2">
    <name type="scientific">Hypoxylon rubiginosum</name>
    <dbReference type="NCBI Taxonomy" id="110542"/>
    <lineage>
        <taxon>Eukaryota</taxon>
        <taxon>Fungi</taxon>
        <taxon>Dikarya</taxon>
        <taxon>Ascomycota</taxon>
        <taxon>Pezizomycotina</taxon>
        <taxon>Sordariomycetes</taxon>
        <taxon>Xylariomycetidae</taxon>
        <taxon>Xylariales</taxon>
        <taxon>Hypoxylaceae</taxon>
        <taxon>Hypoxylon</taxon>
    </lineage>
</organism>